<gene>
    <name evidence="6" type="ORF">PHYSODRAFT_474118</name>
</gene>
<sequence>MVKLFCAIVGVAGAAFPVDIDAEQSVGDLKKAIKAENPATITGDAKDLQLFLAKKDGAWLKDDDPAALELEEGKTHQDIQTVIDGEKMKATWTIEDVLTANNMTKRKGRAPKSRQIHVLVVVPEGAVGSASETSRMDQVVQEVHEIHAQTVLTKRKTYVHSKVGSTEYKELLDAFNIKVQPVRKAAAKWGEVKGFTWDMKLSEEKQKDEYREYVDSNIGELLQEEKLCVFGVENTTDILRVVVNGSNIELRGRTDLLILSDIVMESADYALDLPEVRMLIVVKKKVERQSVFQAMSELIALALLADDPVVALLTDFNGDWRFFWVAGKENNTTCVNKVNITNPGEAFELIRQLLKPTDIMTPVLQDPVKRQKLSRVLPSISEASESGGIRESIERYYDIASCLGPDLDMARAVARQVTRSIPTLSYFS</sequence>
<organism evidence="6 7">
    <name type="scientific">Phytophthora sojae (strain P6497)</name>
    <name type="common">Soybean stem and root rot agent</name>
    <name type="synonym">Phytophthora megasperma f. sp. glycines</name>
    <dbReference type="NCBI Taxonomy" id="1094619"/>
    <lineage>
        <taxon>Eukaryota</taxon>
        <taxon>Sar</taxon>
        <taxon>Stramenopiles</taxon>
        <taxon>Oomycota</taxon>
        <taxon>Peronosporomycetes</taxon>
        <taxon>Peronosporales</taxon>
        <taxon>Peronosporaceae</taxon>
        <taxon>Phytophthora</taxon>
    </lineage>
</organism>
<dbReference type="OMA" id="NTATITC"/>
<evidence type="ECO:0000259" key="5">
    <source>
        <dbReference type="Pfam" id="PF20147"/>
    </source>
</evidence>
<dbReference type="GeneID" id="20654442"/>
<feature type="domain" description="Crinkler effector protein N-terminal" evidence="5">
    <location>
        <begin position="2"/>
        <end position="121"/>
    </location>
</feature>
<name>G4YNW4_PHYSP</name>
<evidence type="ECO:0000256" key="2">
    <source>
        <dbReference type="ARBA" id="ARBA00004613"/>
    </source>
</evidence>
<dbReference type="AlphaFoldDB" id="G4YNW4"/>
<keyword evidence="7" id="KW-1185">Reference proteome</keyword>
<evidence type="ECO:0000256" key="1">
    <source>
        <dbReference type="ARBA" id="ARBA00004340"/>
    </source>
</evidence>
<dbReference type="GO" id="GO:0005576">
    <property type="term" value="C:extracellular region"/>
    <property type="evidence" value="ECO:0007669"/>
    <property type="project" value="UniProtKB-SubCell"/>
</dbReference>
<reference evidence="6 7" key="1">
    <citation type="journal article" date="2006" name="Science">
        <title>Phytophthora genome sequences uncover evolutionary origins and mechanisms of pathogenesis.</title>
        <authorList>
            <person name="Tyler B.M."/>
            <person name="Tripathy S."/>
            <person name="Zhang X."/>
            <person name="Dehal P."/>
            <person name="Jiang R.H."/>
            <person name="Aerts A."/>
            <person name="Arredondo F.D."/>
            <person name="Baxter L."/>
            <person name="Bensasson D."/>
            <person name="Beynon J.L."/>
            <person name="Chapman J."/>
            <person name="Damasceno C.M."/>
            <person name="Dorrance A.E."/>
            <person name="Dou D."/>
            <person name="Dickerman A.W."/>
            <person name="Dubchak I.L."/>
            <person name="Garbelotto M."/>
            <person name="Gijzen M."/>
            <person name="Gordon S.G."/>
            <person name="Govers F."/>
            <person name="Grunwald N.J."/>
            <person name="Huang W."/>
            <person name="Ivors K.L."/>
            <person name="Jones R.W."/>
            <person name="Kamoun S."/>
            <person name="Krampis K."/>
            <person name="Lamour K.H."/>
            <person name="Lee M.K."/>
            <person name="McDonald W.H."/>
            <person name="Medina M."/>
            <person name="Meijer H.J."/>
            <person name="Nordberg E.K."/>
            <person name="Maclean D.J."/>
            <person name="Ospina-Giraldo M.D."/>
            <person name="Morris P.F."/>
            <person name="Phuntumart V."/>
            <person name="Putnam N.H."/>
            <person name="Rash S."/>
            <person name="Rose J.K."/>
            <person name="Sakihama Y."/>
            <person name="Salamov A.A."/>
            <person name="Savidor A."/>
            <person name="Scheuring C.F."/>
            <person name="Smith B.M."/>
            <person name="Sobral B.W."/>
            <person name="Terry A."/>
            <person name="Torto-Alalibo T.A."/>
            <person name="Win J."/>
            <person name="Xu Z."/>
            <person name="Zhang H."/>
            <person name="Grigoriev I.V."/>
            <person name="Rokhsar D.S."/>
            <person name="Boore J.L."/>
        </authorList>
    </citation>
    <scope>NUCLEOTIDE SEQUENCE [LARGE SCALE GENOMIC DNA]</scope>
    <source>
        <strain evidence="6 7">P6497</strain>
    </source>
</reference>
<feature type="signal peptide" evidence="4">
    <location>
        <begin position="1"/>
        <end position="22"/>
    </location>
</feature>
<dbReference type="RefSeq" id="XP_009517946.1">
    <property type="nucleotide sequence ID" value="XM_009519651.1"/>
</dbReference>
<dbReference type="InParanoid" id="G4YNW4"/>
<feature type="chain" id="PRO_5003471444" description="Crinkler effector protein N-terminal domain-containing protein" evidence="4">
    <location>
        <begin position="23"/>
        <end position="428"/>
    </location>
</feature>
<proteinExistence type="predicted"/>
<evidence type="ECO:0000256" key="4">
    <source>
        <dbReference type="SAM" id="SignalP"/>
    </source>
</evidence>
<evidence type="ECO:0000313" key="6">
    <source>
        <dbReference type="EMBL" id="EGZ30671.1"/>
    </source>
</evidence>
<keyword evidence="3" id="KW-0964">Secreted</keyword>
<evidence type="ECO:0000256" key="3">
    <source>
        <dbReference type="ARBA" id="ARBA00022525"/>
    </source>
</evidence>
<evidence type="ECO:0000313" key="7">
    <source>
        <dbReference type="Proteomes" id="UP000002640"/>
    </source>
</evidence>
<dbReference type="Proteomes" id="UP000002640">
    <property type="component" value="Unassembled WGS sequence"/>
</dbReference>
<accession>G4YNW4</accession>
<dbReference type="EMBL" id="JH159151">
    <property type="protein sequence ID" value="EGZ30671.1"/>
    <property type="molecule type" value="Genomic_DNA"/>
</dbReference>
<dbReference type="GO" id="GO:0043657">
    <property type="term" value="C:host cell"/>
    <property type="evidence" value="ECO:0007669"/>
    <property type="project" value="UniProtKB-SubCell"/>
</dbReference>
<dbReference type="Pfam" id="PF20147">
    <property type="entry name" value="Crinkler"/>
    <property type="match status" value="1"/>
</dbReference>
<keyword evidence="4" id="KW-0732">Signal</keyword>
<dbReference type="KEGG" id="psoj:PHYSODRAFT_474118"/>
<comment type="subcellular location">
    <subcellularLocation>
        <location evidence="1">Host cell</location>
    </subcellularLocation>
    <subcellularLocation>
        <location evidence="2">Secreted</location>
    </subcellularLocation>
</comment>
<protein>
    <recommendedName>
        <fullName evidence="5">Crinkler effector protein N-terminal domain-containing protein</fullName>
    </recommendedName>
</protein>
<dbReference type="InterPro" id="IPR045379">
    <property type="entry name" value="Crinkler_N"/>
</dbReference>